<dbReference type="AlphaFoldDB" id="A0A0K2SV19"/>
<organism evidence="1">
    <name type="scientific">Lepeophtheirus salmonis</name>
    <name type="common">Salmon louse</name>
    <name type="synonym">Caligus salmonis</name>
    <dbReference type="NCBI Taxonomy" id="72036"/>
    <lineage>
        <taxon>Eukaryota</taxon>
        <taxon>Metazoa</taxon>
        <taxon>Ecdysozoa</taxon>
        <taxon>Arthropoda</taxon>
        <taxon>Crustacea</taxon>
        <taxon>Multicrustacea</taxon>
        <taxon>Hexanauplia</taxon>
        <taxon>Copepoda</taxon>
        <taxon>Siphonostomatoida</taxon>
        <taxon>Caligidae</taxon>
        <taxon>Lepeophtheirus</taxon>
    </lineage>
</organism>
<proteinExistence type="predicted"/>
<accession>A0A0K2SV19</accession>
<protein>
    <submittedName>
        <fullName evidence="1">Uncharacterized protein</fullName>
    </submittedName>
</protein>
<sequence>MRTIKSDLGSFNELFKCIFLV</sequence>
<reference evidence="1" key="1">
    <citation type="submission" date="2014-05" db="EMBL/GenBank/DDBJ databases">
        <authorList>
            <person name="Chronopoulou M."/>
        </authorList>
    </citation>
    <scope>NUCLEOTIDE SEQUENCE</scope>
    <source>
        <tissue evidence="1">Whole organism</tissue>
    </source>
</reference>
<evidence type="ECO:0000313" key="1">
    <source>
        <dbReference type="EMBL" id="CDW17394.1"/>
    </source>
</evidence>
<dbReference type="EMBL" id="HACA01000033">
    <property type="protein sequence ID" value="CDW17394.1"/>
    <property type="molecule type" value="Transcribed_RNA"/>
</dbReference>
<name>A0A0K2SV19_LEPSM</name>